<dbReference type="Proteomes" id="UP000232227">
    <property type="component" value="Chromosome"/>
</dbReference>
<organism evidence="3 4">
    <name type="scientific">Mesoplasma lactucae ATCC 49193</name>
    <dbReference type="NCBI Taxonomy" id="81460"/>
    <lineage>
        <taxon>Bacteria</taxon>
        <taxon>Bacillati</taxon>
        <taxon>Mycoplasmatota</taxon>
        <taxon>Mollicutes</taxon>
        <taxon>Entomoplasmatales</taxon>
        <taxon>Entomoplasmataceae</taxon>
        <taxon>Mesoplasma</taxon>
    </lineage>
</organism>
<dbReference type="PROSITE" id="PS50076">
    <property type="entry name" value="DNAJ_2"/>
    <property type="match status" value="1"/>
</dbReference>
<dbReference type="PANTHER" id="PTHR44145">
    <property type="entry name" value="DNAJ HOMOLOG SUBFAMILY A MEMBER 3, MITOCHONDRIAL"/>
    <property type="match status" value="1"/>
</dbReference>
<reference evidence="3 4" key="1">
    <citation type="submission" date="2017-09" db="EMBL/GenBank/DDBJ databases">
        <title>SPAdes assembly of the Mesoplasma lactucae genome.</title>
        <authorList>
            <person name="Knight T.F."/>
            <person name="Rubinstein R."/>
            <person name="Citino T."/>
        </authorList>
    </citation>
    <scope>NUCLEOTIDE SEQUENCE [LARGE SCALE GENOMIC DNA]</scope>
    <source>
        <strain evidence="3 4">831-C4</strain>
    </source>
</reference>
<dbReference type="SMART" id="SM00271">
    <property type="entry name" value="DnaJ"/>
    <property type="match status" value="1"/>
</dbReference>
<dbReference type="CDD" id="cd06257">
    <property type="entry name" value="DnaJ"/>
    <property type="match status" value="1"/>
</dbReference>
<dbReference type="EMBL" id="CP023668">
    <property type="protein sequence ID" value="ATG97819.1"/>
    <property type="molecule type" value="Genomic_DNA"/>
</dbReference>
<sequence length="54" mass="6356">MMLGLTSPVTIKEIKQAYKKLAKQYHPDLNKDNPIAEKKMQMITTAYNFLKNKW</sequence>
<keyword evidence="1" id="KW-0143">Chaperone</keyword>
<gene>
    <name evidence="3" type="ORF">CP520_01550</name>
</gene>
<dbReference type="InterPro" id="IPR001623">
    <property type="entry name" value="DnaJ_domain"/>
</dbReference>
<dbReference type="SUPFAM" id="SSF46565">
    <property type="entry name" value="Chaperone J-domain"/>
    <property type="match status" value="1"/>
</dbReference>
<evidence type="ECO:0000256" key="1">
    <source>
        <dbReference type="ARBA" id="ARBA00023186"/>
    </source>
</evidence>
<name>A0A291ISN3_9MOLU</name>
<evidence type="ECO:0000313" key="4">
    <source>
        <dbReference type="Proteomes" id="UP000232227"/>
    </source>
</evidence>
<dbReference type="KEGG" id="mlac:CP520_01550"/>
<dbReference type="PRINTS" id="PR00625">
    <property type="entry name" value="JDOMAIN"/>
</dbReference>
<dbReference type="Pfam" id="PF00226">
    <property type="entry name" value="DnaJ"/>
    <property type="match status" value="1"/>
</dbReference>
<evidence type="ECO:0000259" key="2">
    <source>
        <dbReference type="PROSITE" id="PS50076"/>
    </source>
</evidence>
<dbReference type="AlphaFoldDB" id="A0A291ISN3"/>
<dbReference type="Gene3D" id="1.10.287.110">
    <property type="entry name" value="DnaJ domain"/>
    <property type="match status" value="1"/>
</dbReference>
<protein>
    <recommendedName>
        <fullName evidence="2">J domain-containing protein</fullName>
    </recommendedName>
</protein>
<dbReference type="InterPro" id="IPR051938">
    <property type="entry name" value="Apopto_cytoskel_mod"/>
</dbReference>
<dbReference type="OrthoDB" id="9779889at2"/>
<keyword evidence="4" id="KW-1185">Reference proteome</keyword>
<dbReference type="PANTHER" id="PTHR44145:SF3">
    <property type="entry name" value="DNAJ HOMOLOG SUBFAMILY A MEMBER 3, MITOCHONDRIAL"/>
    <property type="match status" value="1"/>
</dbReference>
<dbReference type="InterPro" id="IPR036869">
    <property type="entry name" value="J_dom_sf"/>
</dbReference>
<accession>A0A291ISN3</accession>
<proteinExistence type="predicted"/>
<feature type="domain" description="J" evidence="2">
    <location>
        <begin position="1"/>
        <end position="54"/>
    </location>
</feature>
<evidence type="ECO:0000313" key="3">
    <source>
        <dbReference type="EMBL" id="ATG97819.1"/>
    </source>
</evidence>